<accession>A0A553NBY3</accession>
<dbReference type="STRING" id="6832.A0A553NBY3"/>
<dbReference type="GO" id="GO:0030139">
    <property type="term" value="C:endocytic vesicle"/>
    <property type="evidence" value="ECO:0007669"/>
    <property type="project" value="TreeGrafter"/>
</dbReference>
<proteinExistence type="predicted"/>
<dbReference type="InterPro" id="IPR011989">
    <property type="entry name" value="ARM-like"/>
</dbReference>
<evidence type="ECO:0000313" key="1">
    <source>
        <dbReference type="EMBL" id="TRY62952.1"/>
    </source>
</evidence>
<evidence type="ECO:0000313" key="2">
    <source>
        <dbReference type="Proteomes" id="UP000318571"/>
    </source>
</evidence>
<dbReference type="GO" id="GO:0008104">
    <property type="term" value="P:intracellular protein localization"/>
    <property type="evidence" value="ECO:0007669"/>
    <property type="project" value="TreeGrafter"/>
</dbReference>
<dbReference type="AlphaFoldDB" id="A0A553NBY3"/>
<dbReference type="InterPro" id="IPR016024">
    <property type="entry name" value="ARM-type_fold"/>
</dbReference>
<dbReference type="PANTHER" id="PTHR21663:SF0">
    <property type="entry name" value="HEAT REPEAT-CONTAINING PROTEIN 5B"/>
    <property type="match status" value="1"/>
</dbReference>
<sequence length="590" mass="64416">MESLSRQSLTLDEVALARMVEAKRAVFVYEWLRYLDQVLPTVARPEIKTKQKVLVGQLLDLIRQGVLGPPSRVLAAQCLTTLFRVGDTFLLFDTINKCNDWLKNKDDSPSFLPTRLGAICVLGHMYETLGRMTGRSYEETVQVLNKGLKNAESQIRMETMVTFGKVCEGLGTAASNIHRDIFKSVRSTLADRAHIVRAASAQCLLVMSPYATFVTTTELENVATMCFRAFEGASYETRKAVAKCLGTILANTQQEDPFSKGRNSGMMIQRAKKGPTAGNTNKRLPLGDVLAIIMQGFLKGGSSGSGLIKGGSTPVSQDVRVGVTHCYVIMVQTLGPQWLEKNLSQLLNHVLELASHPKAATSHVDAVYSRRCVGHIIQVLLGKMLSEQAQMAACKEMIAIVEKLMSSLDVHSENTKDSSNQETLFSQHLIVVALQELGTLFQRLGTVSRTLIVDHHLHLTNVLCSLLVHPSQAPRLAASWCLRCLCVASPSHLTPILDRCLEGLEKLKASADAVSGYSSAIAALLGAVRLTPLGIPHTRGKIAFNVGEDLLRSASQNSRLSKERTQAGWLLIGSVMTLGPAVVKGERKYN</sequence>
<keyword evidence="2" id="KW-1185">Reference proteome</keyword>
<dbReference type="InterPro" id="IPR040108">
    <property type="entry name" value="Laa1/Sip1/HEATR5"/>
</dbReference>
<dbReference type="PANTHER" id="PTHR21663">
    <property type="entry name" value="HYPOTHETICAL HEAT DOMAIN-CONTAINING"/>
    <property type="match status" value="1"/>
</dbReference>
<dbReference type="SUPFAM" id="SSF48371">
    <property type="entry name" value="ARM repeat"/>
    <property type="match status" value="1"/>
</dbReference>
<gene>
    <name evidence="1" type="ORF">TCAL_15248</name>
</gene>
<dbReference type="GO" id="GO:0016020">
    <property type="term" value="C:membrane"/>
    <property type="evidence" value="ECO:0007669"/>
    <property type="project" value="TreeGrafter"/>
</dbReference>
<dbReference type="EMBL" id="VCGU01000458">
    <property type="protein sequence ID" value="TRY62952.1"/>
    <property type="molecule type" value="Genomic_DNA"/>
</dbReference>
<comment type="caution">
    <text evidence="1">The sequence shown here is derived from an EMBL/GenBank/DDBJ whole genome shotgun (WGS) entry which is preliminary data.</text>
</comment>
<dbReference type="Gene3D" id="1.25.10.10">
    <property type="entry name" value="Leucine-rich Repeat Variant"/>
    <property type="match status" value="2"/>
</dbReference>
<reference evidence="1 2" key="1">
    <citation type="journal article" date="2018" name="Nat. Ecol. Evol.">
        <title>Genomic signatures of mitonuclear coevolution across populations of Tigriopus californicus.</title>
        <authorList>
            <person name="Barreto F.S."/>
            <person name="Watson E.T."/>
            <person name="Lima T.G."/>
            <person name="Willett C.S."/>
            <person name="Edmands S."/>
            <person name="Li W."/>
            <person name="Burton R.S."/>
        </authorList>
    </citation>
    <scope>NUCLEOTIDE SEQUENCE [LARGE SCALE GENOMIC DNA]</scope>
    <source>
        <strain evidence="1 2">San Diego</strain>
    </source>
</reference>
<dbReference type="GO" id="GO:0005794">
    <property type="term" value="C:Golgi apparatus"/>
    <property type="evidence" value="ECO:0007669"/>
    <property type="project" value="TreeGrafter"/>
</dbReference>
<name>A0A553NBY3_TIGCA</name>
<protein>
    <recommendedName>
        <fullName evidence="3">HEAT repeat-containing protein 5B</fullName>
    </recommendedName>
</protein>
<dbReference type="Proteomes" id="UP000318571">
    <property type="component" value="Chromosome 10"/>
</dbReference>
<dbReference type="GO" id="GO:0042147">
    <property type="term" value="P:retrograde transport, endosome to Golgi"/>
    <property type="evidence" value="ECO:0007669"/>
    <property type="project" value="TreeGrafter"/>
</dbReference>
<organism evidence="1 2">
    <name type="scientific">Tigriopus californicus</name>
    <name type="common">Marine copepod</name>
    <dbReference type="NCBI Taxonomy" id="6832"/>
    <lineage>
        <taxon>Eukaryota</taxon>
        <taxon>Metazoa</taxon>
        <taxon>Ecdysozoa</taxon>
        <taxon>Arthropoda</taxon>
        <taxon>Crustacea</taxon>
        <taxon>Multicrustacea</taxon>
        <taxon>Hexanauplia</taxon>
        <taxon>Copepoda</taxon>
        <taxon>Harpacticoida</taxon>
        <taxon>Harpacticidae</taxon>
        <taxon>Tigriopus</taxon>
    </lineage>
</organism>
<evidence type="ECO:0008006" key="3">
    <source>
        <dbReference type="Google" id="ProtNLM"/>
    </source>
</evidence>
<dbReference type="GO" id="GO:0006897">
    <property type="term" value="P:endocytosis"/>
    <property type="evidence" value="ECO:0007669"/>
    <property type="project" value="TreeGrafter"/>
</dbReference>
<dbReference type="GO" id="GO:0005829">
    <property type="term" value="C:cytosol"/>
    <property type="evidence" value="ECO:0007669"/>
    <property type="project" value="GOC"/>
</dbReference>
<dbReference type="OMA" id="GITHAYI"/>